<dbReference type="InterPro" id="IPR029062">
    <property type="entry name" value="Class_I_gatase-like"/>
</dbReference>
<comment type="caution">
    <text evidence="10">The sequence shown here is derived from an EMBL/GenBank/DDBJ whole genome shotgun (WGS) entry which is preliminary data.</text>
</comment>
<dbReference type="InterPro" id="IPR011811">
    <property type="entry name" value="Peptidase_S51_cyanophycinase"/>
</dbReference>
<keyword evidence="7 10" id="KW-0378">Hydrolase</keyword>
<comment type="catalytic activity">
    <reaction evidence="1">
        <text>[L-4-(L-arginin-2-N-yl)aspartate](n) + H2O = [L-4-(L-arginin-2-N-yl)aspartate](n-1) + L-4-(L-arginin-2-N-yl)aspartate</text>
        <dbReference type="Rhea" id="RHEA:12845"/>
        <dbReference type="Rhea" id="RHEA-COMP:13728"/>
        <dbReference type="Rhea" id="RHEA-COMP:13734"/>
        <dbReference type="ChEBI" id="CHEBI:15377"/>
        <dbReference type="ChEBI" id="CHEBI:137986"/>
        <dbReference type="ChEBI" id="CHEBI:137991"/>
        <dbReference type="EC" id="3.4.15.6"/>
    </reaction>
</comment>
<keyword evidence="6" id="KW-0645">Protease</keyword>
<feature type="active site" description="Charge relay system" evidence="9">
    <location>
        <position position="183"/>
    </location>
</feature>
<evidence type="ECO:0000313" key="10">
    <source>
        <dbReference type="EMBL" id="MBK9716112.1"/>
    </source>
</evidence>
<evidence type="ECO:0000256" key="1">
    <source>
        <dbReference type="ARBA" id="ARBA00001092"/>
    </source>
</evidence>
<evidence type="ECO:0000256" key="8">
    <source>
        <dbReference type="ARBA" id="ARBA00022825"/>
    </source>
</evidence>
<gene>
    <name evidence="10" type="ORF">IPO85_01035</name>
</gene>
<evidence type="ECO:0000256" key="4">
    <source>
        <dbReference type="ARBA" id="ARBA00013115"/>
    </source>
</evidence>
<dbReference type="Gene3D" id="3.40.50.880">
    <property type="match status" value="1"/>
</dbReference>
<dbReference type="GO" id="GO:0008236">
    <property type="term" value="F:serine-type peptidase activity"/>
    <property type="evidence" value="ECO:0007669"/>
    <property type="project" value="UniProtKB-KW"/>
</dbReference>
<dbReference type="GO" id="GO:0004180">
    <property type="term" value="F:carboxypeptidase activity"/>
    <property type="evidence" value="ECO:0007669"/>
    <property type="project" value="UniProtKB-KW"/>
</dbReference>
<dbReference type="GO" id="GO:0006508">
    <property type="term" value="P:proteolysis"/>
    <property type="evidence" value="ECO:0007669"/>
    <property type="project" value="UniProtKB-KW"/>
</dbReference>
<dbReference type="GO" id="GO:0008241">
    <property type="term" value="F:peptidyl-dipeptidase activity"/>
    <property type="evidence" value="ECO:0007669"/>
    <property type="project" value="UniProtKB-EC"/>
</dbReference>
<organism evidence="10 11">
    <name type="scientific">Candidatus Defluviibacterium haderslevense</name>
    <dbReference type="NCBI Taxonomy" id="2981993"/>
    <lineage>
        <taxon>Bacteria</taxon>
        <taxon>Pseudomonadati</taxon>
        <taxon>Bacteroidota</taxon>
        <taxon>Saprospiria</taxon>
        <taxon>Saprospirales</taxon>
        <taxon>Saprospiraceae</taxon>
        <taxon>Candidatus Defluviibacterium</taxon>
    </lineage>
</organism>
<dbReference type="InterPro" id="IPR005320">
    <property type="entry name" value="Peptidase_S51"/>
</dbReference>
<dbReference type="EMBL" id="JADKFW010000004">
    <property type="protein sequence ID" value="MBK9716112.1"/>
    <property type="molecule type" value="Genomic_DNA"/>
</dbReference>
<evidence type="ECO:0000256" key="9">
    <source>
        <dbReference type="PIRSR" id="PIRSR032067-1"/>
    </source>
</evidence>
<dbReference type="Proteomes" id="UP000808349">
    <property type="component" value="Unassembled WGS sequence"/>
</dbReference>
<feature type="active site" description="Charge relay system" evidence="9">
    <location>
        <position position="141"/>
    </location>
</feature>
<dbReference type="PIRSF" id="PIRSF032067">
    <property type="entry name" value="Cyanophycinase"/>
    <property type="match status" value="1"/>
</dbReference>
<evidence type="ECO:0000313" key="11">
    <source>
        <dbReference type="Proteomes" id="UP000808349"/>
    </source>
</evidence>
<dbReference type="CDD" id="cd03145">
    <property type="entry name" value="GAT1_cyanophycinase"/>
    <property type="match status" value="1"/>
</dbReference>
<evidence type="ECO:0000256" key="7">
    <source>
        <dbReference type="ARBA" id="ARBA00022801"/>
    </source>
</evidence>
<dbReference type="PANTHER" id="PTHR36175:SF1">
    <property type="entry name" value="CYANOPHYCINASE"/>
    <property type="match status" value="1"/>
</dbReference>
<accession>A0A9D7XFP4</accession>
<proteinExistence type="inferred from homology"/>
<reference evidence="10 11" key="1">
    <citation type="submission" date="2020-10" db="EMBL/GenBank/DDBJ databases">
        <title>Connecting structure to function with the recovery of over 1000 high-quality activated sludge metagenome-assembled genomes encoding full-length rRNA genes using long-read sequencing.</title>
        <authorList>
            <person name="Singleton C.M."/>
            <person name="Petriglieri F."/>
            <person name="Kristensen J.M."/>
            <person name="Kirkegaard R.H."/>
            <person name="Michaelsen T.Y."/>
            <person name="Andersen M.H."/>
            <person name="Karst S.M."/>
            <person name="Dueholm M.S."/>
            <person name="Nielsen P.H."/>
            <person name="Albertsen M."/>
        </authorList>
    </citation>
    <scope>NUCLEOTIDE SEQUENCE [LARGE SCALE GENOMIC DNA]</scope>
    <source>
        <strain evidence="10">Ribe_18-Q3-R11-54_BAT3C.373</strain>
    </source>
</reference>
<feature type="active site" description="Charge relay system" evidence="9">
    <location>
        <position position="210"/>
    </location>
</feature>
<comment type="similarity">
    <text evidence="3">Belongs to the peptidase S51 family.</text>
</comment>
<evidence type="ECO:0000256" key="3">
    <source>
        <dbReference type="ARBA" id="ARBA00006534"/>
    </source>
</evidence>
<evidence type="ECO:0000256" key="6">
    <source>
        <dbReference type="ARBA" id="ARBA00022670"/>
    </source>
</evidence>
<dbReference type="NCBIfam" id="TIGR02069">
    <property type="entry name" value="cyanophycinase"/>
    <property type="match status" value="1"/>
</dbReference>
<dbReference type="AlphaFoldDB" id="A0A9D7XFP4"/>
<keyword evidence="8" id="KW-0720">Serine protease</keyword>
<name>A0A9D7XFP4_9BACT</name>
<evidence type="ECO:0000256" key="2">
    <source>
        <dbReference type="ARBA" id="ARBA00002039"/>
    </source>
</evidence>
<dbReference type="EC" id="3.4.15.6" evidence="4"/>
<protein>
    <recommendedName>
        <fullName evidence="5">Cyanophycinase</fullName>
        <ecNumber evidence="4">3.4.15.6</ecNumber>
    </recommendedName>
</protein>
<keyword evidence="10" id="KW-0121">Carboxypeptidase</keyword>
<dbReference type="SUPFAM" id="SSF52317">
    <property type="entry name" value="Class I glutamine amidotransferase-like"/>
    <property type="match status" value="1"/>
</dbReference>
<dbReference type="Pfam" id="PF03575">
    <property type="entry name" value="Peptidase_S51"/>
    <property type="match status" value="1"/>
</dbReference>
<dbReference type="PANTHER" id="PTHR36175">
    <property type="entry name" value="CYANOPHYCINASE"/>
    <property type="match status" value="1"/>
</dbReference>
<evidence type="ECO:0000256" key="5">
    <source>
        <dbReference type="ARBA" id="ARBA00015719"/>
    </source>
</evidence>
<sequence length="291" mass="31513">MNYKGTLIPVGGNEDKGMGLNEMYSLDFIKHGILSTIVKESGGINSKIVVITTASKIPKEVGHSYNMAFSALGCNDLHILDIRKRSEADSKKNLTLIEEADCLLFSGGDQSQIIKFISNSKMHDLLRLKLIETQFVIAGTSAGAMCMSKEMIAGGSVSEALFKGNVKMNTGMGFLPEAIIDSHFIQRGRFGRLAEAVAQFPSLLGIGLAEDTGLIIKYGNACRVIGSGMVILFDPSHLSHNKSAILSPGTPMSLSNLTTHVLAIGDQFTIKERSFEILPLEAELELKKWGY</sequence>
<comment type="function">
    <text evidence="2">Exopeptidase that catalyzes the hydrolytic cleavage of multi-L-arginyl-poly-L-aspartic acid (cyanophycin; a water-insoluble reserve polymer) into aspartate-arginine dipeptides.</text>
</comment>